<reference evidence="2 3" key="2">
    <citation type="journal article" date="2017" name="Front. Plant Sci.">
        <title>Gene Classification and Mining of Molecular Markers Useful in Red Clover (Trifolium pratense) Breeding.</title>
        <authorList>
            <person name="Istvanek J."/>
            <person name="Dluhosova J."/>
            <person name="Dluhos P."/>
            <person name="Patkova L."/>
            <person name="Nedelnik J."/>
            <person name="Repkova J."/>
        </authorList>
    </citation>
    <scope>NUCLEOTIDE SEQUENCE [LARGE SCALE GENOMIC DNA]</scope>
    <source>
        <strain evidence="3">cv. Tatra</strain>
        <tissue evidence="2">Young leaves</tissue>
    </source>
</reference>
<protein>
    <submittedName>
        <fullName evidence="2">Uncharacterized protein</fullName>
    </submittedName>
</protein>
<organism evidence="2 3">
    <name type="scientific">Trifolium pratense</name>
    <name type="common">Red clover</name>
    <dbReference type="NCBI Taxonomy" id="57577"/>
    <lineage>
        <taxon>Eukaryota</taxon>
        <taxon>Viridiplantae</taxon>
        <taxon>Streptophyta</taxon>
        <taxon>Embryophyta</taxon>
        <taxon>Tracheophyta</taxon>
        <taxon>Spermatophyta</taxon>
        <taxon>Magnoliopsida</taxon>
        <taxon>eudicotyledons</taxon>
        <taxon>Gunneridae</taxon>
        <taxon>Pentapetalae</taxon>
        <taxon>rosids</taxon>
        <taxon>fabids</taxon>
        <taxon>Fabales</taxon>
        <taxon>Fabaceae</taxon>
        <taxon>Papilionoideae</taxon>
        <taxon>50 kb inversion clade</taxon>
        <taxon>NPAAA clade</taxon>
        <taxon>Hologalegina</taxon>
        <taxon>IRL clade</taxon>
        <taxon>Trifolieae</taxon>
        <taxon>Trifolium</taxon>
    </lineage>
</organism>
<dbReference type="AlphaFoldDB" id="A0A2K3MSG8"/>
<proteinExistence type="predicted"/>
<feature type="region of interest" description="Disordered" evidence="1">
    <location>
        <begin position="1"/>
        <end position="59"/>
    </location>
</feature>
<dbReference type="EMBL" id="ASHM01011767">
    <property type="protein sequence ID" value="PNX93717.1"/>
    <property type="molecule type" value="Genomic_DNA"/>
</dbReference>
<gene>
    <name evidence="2" type="ORF">L195_g016874</name>
</gene>
<feature type="region of interest" description="Disordered" evidence="1">
    <location>
        <begin position="100"/>
        <end position="119"/>
    </location>
</feature>
<comment type="caution">
    <text evidence="2">The sequence shown here is derived from an EMBL/GenBank/DDBJ whole genome shotgun (WGS) entry which is preliminary data.</text>
</comment>
<sequence length="119" mass="13718">MKSSRQKKNDGAKSQMSKKSKTPATTRCARFAAIVQESRPRKEVRKYRGTRDSRARQSLPNYNDETVAYRLEAERLFNIRTNLGVSSNEDRRMMIERLIDMKEKDVPHGDGLEGNKGDQ</sequence>
<evidence type="ECO:0000256" key="1">
    <source>
        <dbReference type="SAM" id="MobiDB-lite"/>
    </source>
</evidence>
<evidence type="ECO:0000313" key="2">
    <source>
        <dbReference type="EMBL" id="PNX93717.1"/>
    </source>
</evidence>
<evidence type="ECO:0000313" key="3">
    <source>
        <dbReference type="Proteomes" id="UP000236291"/>
    </source>
</evidence>
<accession>A0A2K3MSG8</accession>
<dbReference type="Proteomes" id="UP000236291">
    <property type="component" value="Unassembled WGS sequence"/>
</dbReference>
<reference evidence="2 3" key="1">
    <citation type="journal article" date="2014" name="Am. J. Bot.">
        <title>Genome assembly and annotation for red clover (Trifolium pratense; Fabaceae).</title>
        <authorList>
            <person name="Istvanek J."/>
            <person name="Jaros M."/>
            <person name="Krenek A."/>
            <person name="Repkova J."/>
        </authorList>
    </citation>
    <scope>NUCLEOTIDE SEQUENCE [LARGE SCALE GENOMIC DNA]</scope>
    <source>
        <strain evidence="3">cv. Tatra</strain>
        <tissue evidence="2">Young leaves</tissue>
    </source>
</reference>
<name>A0A2K3MSG8_TRIPR</name>